<gene>
    <name evidence="2" type="ORF">QJS04_geneDACA013345</name>
</gene>
<dbReference type="Proteomes" id="UP001179952">
    <property type="component" value="Unassembled WGS sequence"/>
</dbReference>
<dbReference type="Gene3D" id="3.30.420.10">
    <property type="entry name" value="Ribonuclease H-like superfamily/Ribonuclease H"/>
    <property type="match status" value="1"/>
</dbReference>
<feature type="domain" description="RNase H type-1" evidence="1">
    <location>
        <begin position="48"/>
        <end position="177"/>
    </location>
</feature>
<proteinExistence type="predicted"/>
<evidence type="ECO:0000259" key="1">
    <source>
        <dbReference type="PROSITE" id="PS50879"/>
    </source>
</evidence>
<organism evidence="2 3">
    <name type="scientific">Acorus gramineus</name>
    <name type="common">Dwarf sweet flag</name>
    <dbReference type="NCBI Taxonomy" id="55184"/>
    <lineage>
        <taxon>Eukaryota</taxon>
        <taxon>Viridiplantae</taxon>
        <taxon>Streptophyta</taxon>
        <taxon>Embryophyta</taxon>
        <taxon>Tracheophyta</taxon>
        <taxon>Spermatophyta</taxon>
        <taxon>Magnoliopsida</taxon>
        <taxon>Liliopsida</taxon>
        <taxon>Acoraceae</taxon>
        <taxon>Acorus</taxon>
    </lineage>
</organism>
<dbReference type="GO" id="GO:0003676">
    <property type="term" value="F:nucleic acid binding"/>
    <property type="evidence" value="ECO:0007669"/>
    <property type="project" value="InterPro"/>
</dbReference>
<evidence type="ECO:0000313" key="2">
    <source>
        <dbReference type="EMBL" id="KAK1260323.1"/>
    </source>
</evidence>
<protein>
    <recommendedName>
        <fullName evidence="1">RNase H type-1 domain-containing protein</fullName>
    </recommendedName>
</protein>
<dbReference type="PANTHER" id="PTHR47723:SF19">
    <property type="entry name" value="POLYNUCLEOTIDYL TRANSFERASE, RIBONUCLEASE H-LIKE SUPERFAMILY PROTEIN"/>
    <property type="match status" value="1"/>
</dbReference>
<dbReference type="InterPro" id="IPR053151">
    <property type="entry name" value="RNase_H-like"/>
</dbReference>
<dbReference type="InterPro" id="IPR012337">
    <property type="entry name" value="RNaseH-like_sf"/>
</dbReference>
<evidence type="ECO:0000313" key="3">
    <source>
        <dbReference type="Proteomes" id="UP001179952"/>
    </source>
</evidence>
<reference evidence="2" key="1">
    <citation type="journal article" date="2023" name="Nat. Commun.">
        <title>Diploid and tetraploid genomes of Acorus and the evolution of monocots.</title>
        <authorList>
            <person name="Ma L."/>
            <person name="Liu K.W."/>
            <person name="Li Z."/>
            <person name="Hsiao Y.Y."/>
            <person name="Qi Y."/>
            <person name="Fu T."/>
            <person name="Tang G.D."/>
            <person name="Zhang D."/>
            <person name="Sun W.H."/>
            <person name="Liu D.K."/>
            <person name="Li Y."/>
            <person name="Chen G.Z."/>
            <person name="Liu X.D."/>
            <person name="Liao X.Y."/>
            <person name="Jiang Y.T."/>
            <person name="Yu X."/>
            <person name="Hao Y."/>
            <person name="Huang J."/>
            <person name="Zhao X.W."/>
            <person name="Ke S."/>
            <person name="Chen Y.Y."/>
            <person name="Wu W.L."/>
            <person name="Hsu J.L."/>
            <person name="Lin Y.F."/>
            <person name="Huang M.D."/>
            <person name="Li C.Y."/>
            <person name="Huang L."/>
            <person name="Wang Z.W."/>
            <person name="Zhao X."/>
            <person name="Zhong W.Y."/>
            <person name="Peng D.H."/>
            <person name="Ahmad S."/>
            <person name="Lan S."/>
            <person name="Zhang J.S."/>
            <person name="Tsai W.C."/>
            <person name="Van de Peer Y."/>
            <person name="Liu Z.J."/>
        </authorList>
    </citation>
    <scope>NUCLEOTIDE SEQUENCE</scope>
    <source>
        <strain evidence="2">SCP</strain>
    </source>
</reference>
<name>A0AAV9A7T8_ACOGR</name>
<dbReference type="SUPFAM" id="SSF53098">
    <property type="entry name" value="Ribonuclease H-like"/>
    <property type="match status" value="1"/>
</dbReference>
<comment type="caution">
    <text evidence="2">The sequence shown here is derived from an EMBL/GenBank/DDBJ whole genome shotgun (WGS) entry which is preliminary data.</text>
</comment>
<dbReference type="PANTHER" id="PTHR47723">
    <property type="entry name" value="OS05G0353850 PROTEIN"/>
    <property type="match status" value="1"/>
</dbReference>
<dbReference type="EMBL" id="JAUJYN010000011">
    <property type="protein sequence ID" value="KAK1260323.1"/>
    <property type="molecule type" value="Genomic_DNA"/>
</dbReference>
<dbReference type="AlphaFoldDB" id="A0AAV9A7T8"/>
<accession>A0AAV9A7T8</accession>
<dbReference type="InterPro" id="IPR002156">
    <property type="entry name" value="RNaseH_domain"/>
</dbReference>
<dbReference type="InterPro" id="IPR036397">
    <property type="entry name" value="RNaseH_sf"/>
</dbReference>
<dbReference type="CDD" id="cd06222">
    <property type="entry name" value="RNase_H_like"/>
    <property type="match status" value="1"/>
</dbReference>
<keyword evidence="3" id="KW-1185">Reference proteome</keyword>
<dbReference type="GO" id="GO:0004523">
    <property type="term" value="F:RNA-DNA hybrid ribonuclease activity"/>
    <property type="evidence" value="ECO:0007669"/>
    <property type="project" value="InterPro"/>
</dbReference>
<sequence length="186" mass="19945">MSICANELSGKALKGRLVPRNSEIGAAWGIAIKTLEKVETAVSWCPPEVGWTKANSDGSLLADRAGFGVVLRNEAGELLLAVAIQEKVLSSINVLEFHAILHGLKMALSLGVPRVHIESDSATAIAWVQGKGCLPWRCFRDRMEILSLLPTFAAWKISHVPREGNQVADHLAAHCDSPGSSTVSTQ</sequence>
<dbReference type="InterPro" id="IPR044730">
    <property type="entry name" value="RNase_H-like_dom_plant"/>
</dbReference>
<dbReference type="Pfam" id="PF13456">
    <property type="entry name" value="RVT_3"/>
    <property type="match status" value="1"/>
</dbReference>
<dbReference type="PROSITE" id="PS50879">
    <property type="entry name" value="RNASE_H_1"/>
    <property type="match status" value="1"/>
</dbReference>
<reference evidence="2" key="2">
    <citation type="submission" date="2023-06" db="EMBL/GenBank/DDBJ databases">
        <authorList>
            <person name="Ma L."/>
            <person name="Liu K.-W."/>
            <person name="Li Z."/>
            <person name="Hsiao Y.-Y."/>
            <person name="Qi Y."/>
            <person name="Fu T."/>
            <person name="Tang G."/>
            <person name="Zhang D."/>
            <person name="Sun W.-H."/>
            <person name="Liu D.-K."/>
            <person name="Li Y."/>
            <person name="Chen G.-Z."/>
            <person name="Liu X.-D."/>
            <person name="Liao X.-Y."/>
            <person name="Jiang Y.-T."/>
            <person name="Yu X."/>
            <person name="Hao Y."/>
            <person name="Huang J."/>
            <person name="Zhao X.-W."/>
            <person name="Ke S."/>
            <person name="Chen Y.-Y."/>
            <person name="Wu W.-L."/>
            <person name="Hsu J.-L."/>
            <person name="Lin Y.-F."/>
            <person name="Huang M.-D."/>
            <person name="Li C.-Y."/>
            <person name="Huang L."/>
            <person name="Wang Z.-W."/>
            <person name="Zhao X."/>
            <person name="Zhong W.-Y."/>
            <person name="Peng D.-H."/>
            <person name="Ahmad S."/>
            <person name="Lan S."/>
            <person name="Zhang J.-S."/>
            <person name="Tsai W.-C."/>
            <person name="Van De Peer Y."/>
            <person name="Liu Z.-J."/>
        </authorList>
    </citation>
    <scope>NUCLEOTIDE SEQUENCE</scope>
    <source>
        <strain evidence="2">SCP</strain>
        <tissue evidence="2">Leaves</tissue>
    </source>
</reference>